<dbReference type="PANTHER" id="PTHR30460:SF0">
    <property type="entry name" value="MODERATE CONDUCTANCE MECHANOSENSITIVE CHANNEL YBIO"/>
    <property type="match status" value="1"/>
</dbReference>
<evidence type="ECO:0000259" key="3">
    <source>
        <dbReference type="Pfam" id="PF21082"/>
    </source>
</evidence>
<keyword evidence="2" id="KW-0472">Membrane</keyword>
<feature type="domain" description="Mechanosensitive ion channel MscS C-terminal" evidence="3">
    <location>
        <begin position="17"/>
        <end position="62"/>
    </location>
</feature>
<dbReference type="Gene3D" id="3.30.70.100">
    <property type="match status" value="1"/>
</dbReference>
<dbReference type="InterPro" id="IPR045276">
    <property type="entry name" value="YbiO_bact"/>
</dbReference>
<dbReference type="InterPro" id="IPR011066">
    <property type="entry name" value="MscS_channel_C_sf"/>
</dbReference>
<dbReference type="SUPFAM" id="SSF82689">
    <property type="entry name" value="Mechanosensitive channel protein MscS (YggB), C-terminal domain"/>
    <property type="match status" value="1"/>
</dbReference>
<evidence type="ECO:0000256" key="2">
    <source>
        <dbReference type="ARBA" id="ARBA00022475"/>
    </source>
</evidence>
<protein>
    <recommendedName>
        <fullName evidence="3">Mechanosensitive ion channel MscS C-terminal domain-containing protein</fullName>
    </recommendedName>
</protein>
<evidence type="ECO:0000256" key="1">
    <source>
        <dbReference type="ARBA" id="ARBA00004236"/>
    </source>
</evidence>
<organism evidence="4">
    <name type="scientific">marine sediment metagenome</name>
    <dbReference type="NCBI Taxonomy" id="412755"/>
    <lineage>
        <taxon>unclassified sequences</taxon>
        <taxon>metagenomes</taxon>
        <taxon>ecological metagenomes</taxon>
    </lineage>
</organism>
<comment type="subcellular location">
    <subcellularLocation>
        <location evidence="1">Cell membrane</location>
    </subcellularLocation>
</comment>
<dbReference type="InterPro" id="IPR049278">
    <property type="entry name" value="MS_channel_C"/>
</dbReference>
<dbReference type="Pfam" id="PF21082">
    <property type="entry name" value="MS_channel_3rd"/>
    <property type="match status" value="1"/>
</dbReference>
<dbReference type="GO" id="GO:0005886">
    <property type="term" value="C:plasma membrane"/>
    <property type="evidence" value="ECO:0007669"/>
    <property type="project" value="UniProtKB-SubCell"/>
</dbReference>
<dbReference type="GO" id="GO:0008381">
    <property type="term" value="F:mechanosensitive monoatomic ion channel activity"/>
    <property type="evidence" value="ECO:0007669"/>
    <property type="project" value="InterPro"/>
</dbReference>
<comment type="caution">
    <text evidence="4">The sequence shown here is derived from an EMBL/GenBank/DDBJ whole genome shotgun (WGS) entry which is preliminary data.</text>
</comment>
<dbReference type="PANTHER" id="PTHR30460">
    <property type="entry name" value="MODERATE CONDUCTANCE MECHANOSENSITIVE CHANNEL YBIO"/>
    <property type="match status" value="1"/>
</dbReference>
<dbReference type="EMBL" id="BART01035597">
    <property type="protein sequence ID" value="GAH15934.1"/>
    <property type="molecule type" value="Genomic_DNA"/>
</dbReference>
<dbReference type="AlphaFoldDB" id="X1EFL0"/>
<reference evidence="4" key="1">
    <citation type="journal article" date="2014" name="Front. Microbiol.">
        <title>High frequency of phylogenetically diverse reductive dehalogenase-homologous genes in deep subseafloor sedimentary metagenomes.</title>
        <authorList>
            <person name="Kawai M."/>
            <person name="Futagami T."/>
            <person name="Toyoda A."/>
            <person name="Takaki Y."/>
            <person name="Nishi S."/>
            <person name="Hori S."/>
            <person name="Arai W."/>
            <person name="Tsubouchi T."/>
            <person name="Morono Y."/>
            <person name="Uchiyama I."/>
            <person name="Ito T."/>
            <person name="Fujiyama A."/>
            <person name="Inagaki F."/>
            <person name="Takami H."/>
        </authorList>
    </citation>
    <scope>NUCLEOTIDE SEQUENCE</scope>
    <source>
        <strain evidence="4">Expedition CK06-06</strain>
    </source>
</reference>
<evidence type="ECO:0000313" key="4">
    <source>
        <dbReference type="EMBL" id="GAH15934.1"/>
    </source>
</evidence>
<accession>X1EFL0</accession>
<sequence length="73" mass="8541">MKDNDWKKLITEMPQVLGVNEFADSAIIIKVLGQTKPGEQWNAARELRKRIKIAFDKEKIEIPFPHRVIIQKK</sequence>
<gene>
    <name evidence="4" type="ORF">S01H4_60386</name>
</gene>
<name>X1EFL0_9ZZZZ</name>
<keyword evidence="2" id="KW-1003">Cell membrane</keyword>
<proteinExistence type="predicted"/>